<name>G1DB84_9CAUD</name>
<keyword evidence="2" id="KW-1185">Reference proteome</keyword>
<evidence type="ECO:0008006" key="3">
    <source>
        <dbReference type="Google" id="ProtNLM"/>
    </source>
</evidence>
<dbReference type="SUPFAM" id="SSF53271">
    <property type="entry name" value="PRTase-like"/>
    <property type="match status" value="1"/>
</dbReference>
<dbReference type="OrthoDB" id="8965at10239"/>
<reference evidence="1 2" key="1">
    <citation type="journal article" date="2012" name="J. Virol.">
        <title>Complete Genome Sequences of 138 Mycobacteriophages.</title>
        <authorList>
            <consortium name="the Science Education Alliance Phage Hunters Advancing Genomics and Evolutionary Science Program"/>
            <consortium name="the KwaZulu-Natal Research Institute for Tuberculosis and HIV Mycobacterial Genetics Course Students"/>
            <consortium name="the Phage Hunters Integrating Research and Education Program"/>
            <person name="Hatfull G.F."/>
        </authorList>
    </citation>
    <scope>NUCLEOTIDE SEQUENCE [LARGE SCALE GENOMIC DNA]</scope>
</reference>
<proteinExistence type="predicted"/>
<gene>
    <name evidence="1" type="primary">66</name>
    <name evidence="1" type="ORF">TIMSHEL_66</name>
</gene>
<dbReference type="KEGG" id="vg:40083626"/>
<dbReference type="InterPro" id="IPR000836">
    <property type="entry name" value="PRTase_dom"/>
</dbReference>
<dbReference type="CDD" id="cd06223">
    <property type="entry name" value="PRTases_typeI"/>
    <property type="match status" value="1"/>
</dbReference>
<dbReference type="InterPro" id="IPR029057">
    <property type="entry name" value="PRTase-like"/>
</dbReference>
<dbReference type="Proteomes" id="UP000006948">
    <property type="component" value="Segment"/>
</dbReference>
<dbReference type="EMBL" id="JF957060">
    <property type="protein sequence ID" value="AEJ92368.1"/>
    <property type="molecule type" value="Genomic_DNA"/>
</dbReference>
<organism evidence="1 2">
    <name type="scientific">Mycobacterium phage Timshel</name>
    <dbReference type="NCBI Taxonomy" id="1032895"/>
    <lineage>
        <taxon>Viruses</taxon>
        <taxon>Duplodnaviria</taxon>
        <taxon>Heunggongvirae</taxon>
        <taxon>Uroviricota</taxon>
        <taxon>Caudoviricetes</taxon>
        <taxon>Timshelvirus</taxon>
        <taxon>Timshelvirus timshel</taxon>
    </lineage>
</organism>
<accession>G1DB84</accession>
<evidence type="ECO:0000313" key="1">
    <source>
        <dbReference type="EMBL" id="AEJ92368.1"/>
    </source>
</evidence>
<protein>
    <recommendedName>
        <fullName evidence="3">Phosphoribosyl transferase</fullName>
    </recommendedName>
</protein>
<dbReference type="RefSeq" id="YP_009607624.1">
    <property type="nucleotide sequence ID" value="NC_041983.1"/>
</dbReference>
<dbReference type="GeneID" id="40083626"/>
<dbReference type="Gene3D" id="3.40.50.2020">
    <property type="match status" value="1"/>
</dbReference>
<evidence type="ECO:0000313" key="2">
    <source>
        <dbReference type="Proteomes" id="UP000006948"/>
    </source>
</evidence>
<sequence>MSKMTRQEYMDRVDALYRGAVRRSVEDQFNWTVDVKAPSGFTKIEYQDIYSDVPQRIMQPPPAPKKPERPKVLDLTDESYLRLAHDPERLVEIIKPHAERVEFDTFVGTGLSGTLATAAVAKALGKNYFIARKPNDGTHSGNRHGEGKLGARWLFLDDLIASGRTLGRVWDAVHQTAGKWNHKTEFVGAVLYGDGSWYSDRFVSVKDCQYNLEEYSEHYASTVNV</sequence>